<dbReference type="GO" id="GO:0006313">
    <property type="term" value="P:DNA transposition"/>
    <property type="evidence" value="ECO:0007669"/>
    <property type="project" value="UniProtKB-UniRule"/>
</dbReference>
<protein>
    <recommendedName>
        <fullName evidence="9">Tyrosine recombinase XerC</fullName>
    </recommendedName>
</protein>
<dbReference type="InterPro" id="IPR044068">
    <property type="entry name" value="CB"/>
</dbReference>
<feature type="active site" evidence="9">
    <location>
        <position position="173"/>
    </location>
</feature>
<dbReference type="InterPro" id="IPR023009">
    <property type="entry name" value="Tyrosine_recombinase_XerC/XerD"/>
</dbReference>
<dbReference type="PROSITE" id="PS51900">
    <property type="entry name" value="CB"/>
    <property type="match status" value="1"/>
</dbReference>
<dbReference type="HAMAP" id="MF_01808">
    <property type="entry name" value="Recomb_XerC_XerD"/>
    <property type="match status" value="1"/>
</dbReference>
<dbReference type="InterPro" id="IPR011010">
    <property type="entry name" value="DNA_brk_join_enz"/>
</dbReference>
<comment type="subcellular location">
    <subcellularLocation>
        <location evidence="1 9">Cytoplasm</location>
    </subcellularLocation>
</comment>
<dbReference type="InParanoid" id="A0A1H9GQ27"/>
<evidence type="ECO:0000256" key="3">
    <source>
        <dbReference type="ARBA" id="ARBA00022618"/>
    </source>
</evidence>
<dbReference type="GO" id="GO:0003677">
    <property type="term" value="F:DNA binding"/>
    <property type="evidence" value="ECO:0007669"/>
    <property type="project" value="UniProtKB-UniRule"/>
</dbReference>
<proteinExistence type="inferred from homology"/>
<evidence type="ECO:0000256" key="8">
    <source>
        <dbReference type="ARBA" id="ARBA00023306"/>
    </source>
</evidence>
<dbReference type="Pfam" id="PF02899">
    <property type="entry name" value="Phage_int_SAM_1"/>
    <property type="match status" value="1"/>
</dbReference>
<comment type="similarity">
    <text evidence="9">Belongs to the 'phage' integrase family. XerC subfamily.</text>
</comment>
<evidence type="ECO:0000256" key="9">
    <source>
        <dbReference type="HAMAP-Rule" id="MF_01808"/>
    </source>
</evidence>
<dbReference type="GO" id="GO:0051301">
    <property type="term" value="P:cell division"/>
    <property type="evidence" value="ECO:0007669"/>
    <property type="project" value="UniProtKB-KW"/>
</dbReference>
<feature type="domain" description="Core-binding (CB)" evidence="11">
    <location>
        <begin position="1"/>
        <end position="84"/>
    </location>
</feature>
<feature type="domain" description="Tyr recombinase" evidence="10">
    <location>
        <begin position="105"/>
        <end position="291"/>
    </location>
</feature>
<dbReference type="STRING" id="478744.SAMN05444359_11156"/>
<dbReference type="SUPFAM" id="SSF56349">
    <property type="entry name" value="DNA breaking-rejoining enzymes"/>
    <property type="match status" value="1"/>
</dbReference>
<dbReference type="InterPro" id="IPR010998">
    <property type="entry name" value="Integrase_recombinase_N"/>
</dbReference>
<evidence type="ECO:0000256" key="5">
    <source>
        <dbReference type="ARBA" id="ARBA00022908"/>
    </source>
</evidence>
<dbReference type="Proteomes" id="UP000199021">
    <property type="component" value="Unassembled WGS sequence"/>
</dbReference>
<dbReference type="GO" id="GO:0009037">
    <property type="term" value="F:tyrosine-based site-specific recombinase activity"/>
    <property type="evidence" value="ECO:0007669"/>
    <property type="project" value="UniProtKB-UniRule"/>
</dbReference>
<evidence type="ECO:0000256" key="6">
    <source>
        <dbReference type="ARBA" id="ARBA00023125"/>
    </source>
</evidence>
<dbReference type="GO" id="GO:0005737">
    <property type="term" value="C:cytoplasm"/>
    <property type="evidence" value="ECO:0007669"/>
    <property type="project" value="UniProtKB-SubCell"/>
</dbReference>
<dbReference type="GO" id="GO:0007059">
    <property type="term" value="P:chromosome segregation"/>
    <property type="evidence" value="ECO:0007669"/>
    <property type="project" value="UniProtKB-UniRule"/>
</dbReference>
<keyword evidence="3 9" id="KW-0132">Cell division</keyword>
<feature type="active site" evidence="9">
    <location>
        <position position="243"/>
    </location>
</feature>
<evidence type="ECO:0000313" key="12">
    <source>
        <dbReference type="EMBL" id="SEQ52181.1"/>
    </source>
</evidence>
<keyword evidence="4 9" id="KW-0159">Chromosome partition</keyword>
<dbReference type="PANTHER" id="PTHR30349">
    <property type="entry name" value="PHAGE INTEGRASE-RELATED"/>
    <property type="match status" value="1"/>
</dbReference>
<dbReference type="Gene3D" id="1.10.443.10">
    <property type="entry name" value="Intergrase catalytic core"/>
    <property type="match status" value="1"/>
</dbReference>
<comment type="function">
    <text evidence="9">Site-specific tyrosine recombinase, which acts by catalyzing the cutting and rejoining of the recombining DNA molecules. The XerC-XerD complex is essential to convert dimers of the bacterial chromosome into monomers to permit their segregation at cell division. It also contributes to the segregational stability of plasmids.</text>
</comment>
<dbReference type="InterPro" id="IPR050090">
    <property type="entry name" value="Tyrosine_recombinase_XerCD"/>
</dbReference>
<evidence type="ECO:0000256" key="7">
    <source>
        <dbReference type="ARBA" id="ARBA00023172"/>
    </source>
</evidence>
<dbReference type="RefSeq" id="WP_090168374.1">
    <property type="nucleotide sequence ID" value="NZ_FOFB01000011.1"/>
</dbReference>
<evidence type="ECO:0000256" key="2">
    <source>
        <dbReference type="ARBA" id="ARBA00022490"/>
    </source>
</evidence>
<comment type="subunit">
    <text evidence="9">Forms a cyclic heterotetrameric complex composed of two molecules of XerC and two molecules of XerD.</text>
</comment>
<sequence>MHFHEFLAHLRHQRRLSEHTVTAYSGDLSQFATFCLEEYDVTSPKGVSREHIKAWLASLMTQDLAAASIRRKLSALKAFYAYRQQRGQQQENPTLRIPTPKLGRRLPATIAATDLKRLFAAFPDPTQNTHFGLLRDHLLLALLYQTGMRRAELIGLTETDIDLDNRRLTVLGKGNKQRLIPLGGGLTEILEAYGSLRATTFPDLETNSLLLTDRGRKIYPKFVYNTVVTYLEDFTTEERKSPHVLRHTFATHLLEGGADLNAVKELLGHANLSATQLYTHNNVARLREIYRQAHPEGEKKKEE</sequence>
<evidence type="ECO:0000313" key="13">
    <source>
        <dbReference type="Proteomes" id="UP000199021"/>
    </source>
</evidence>
<evidence type="ECO:0000259" key="11">
    <source>
        <dbReference type="PROSITE" id="PS51900"/>
    </source>
</evidence>
<evidence type="ECO:0000256" key="1">
    <source>
        <dbReference type="ARBA" id="ARBA00004496"/>
    </source>
</evidence>
<dbReference type="Gene3D" id="1.10.150.130">
    <property type="match status" value="1"/>
</dbReference>
<feature type="active site" description="O-(3'-phospho-DNA)-tyrosine intermediate" evidence="9">
    <location>
        <position position="278"/>
    </location>
</feature>
<feature type="active site" evidence="9">
    <location>
        <position position="269"/>
    </location>
</feature>
<dbReference type="PROSITE" id="PS51898">
    <property type="entry name" value="TYR_RECOMBINASE"/>
    <property type="match status" value="1"/>
</dbReference>
<evidence type="ECO:0000259" key="10">
    <source>
        <dbReference type="PROSITE" id="PS51898"/>
    </source>
</evidence>
<name>A0A1H9GQ27_9BACT</name>
<keyword evidence="7 9" id="KW-0233">DNA recombination</keyword>
<dbReference type="Pfam" id="PF00589">
    <property type="entry name" value="Phage_integrase"/>
    <property type="match status" value="1"/>
</dbReference>
<dbReference type="InterPro" id="IPR004107">
    <property type="entry name" value="Integrase_SAM-like_N"/>
</dbReference>
<feature type="active site" evidence="9">
    <location>
        <position position="149"/>
    </location>
</feature>
<dbReference type="AlphaFoldDB" id="A0A1H9GQ27"/>
<feature type="active site" evidence="9">
    <location>
        <position position="246"/>
    </location>
</feature>
<accession>A0A1H9GQ27</accession>
<keyword evidence="5 9" id="KW-0229">DNA integration</keyword>
<organism evidence="12 13">
    <name type="scientific">Neolewinella agarilytica</name>
    <dbReference type="NCBI Taxonomy" id="478744"/>
    <lineage>
        <taxon>Bacteria</taxon>
        <taxon>Pseudomonadati</taxon>
        <taxon>Bacteroidota</taxon>
        <taxon>Saprospiria</taxon>
        <taxon>Saprospirales</taxon>
        <taxon>Lewinellaceae</taxon>
        <taxon>Neolewinella</taxon>
    </lineage>
</organism>
<keyword evidence="6 9" id="KW-0238">DNA-binding</keyword>
<dbReference type="InterPro" id="IPR002104">
    <property type="entry name" value="Integrase_catalytic"/>
</dbReference>
<dbReference type="InterPro" id="IPR013762">
    <property type="entry name" value="Integrase-like_cat_sf"/>
</dbReference>
<evidence type="ECO:0000256" key="4">
    <source>
        <dbReference type="ARBA" id="ARBA00022829"/>
    </source>
</evidence>
<dbReference type="PANTHER" id="PTHR30349:SF77">
    <property type="entry name" value="TYROSINE RECOMBINASE XERC"/>
    <property type="match status" value="1"/>
</dbReference>
<dbReference type="OrthoDB" id="9801717at2"/>
<keyword evidence="2 9" id="KW-0963">Cytoplasm</keyword>
<dbReference type="EMBL" id="FOFB01000011">
    <property type="protein sequence ID" value="SEQ52181.1"/>
    <property type="molecule type" value="Genomic_DNA"/>
</dbReference>
<gene>
    <name evidence="9" type="primary">xerC</name>
    <name evidence="12" type="ORF">SAMN05444359_11156</name>
</gene>
<keyword evidence="13" id="KW-1185">Reference proteome</keyword>
<reference evidence="13" key="1">
    <citation type="submission" date="2016-10" db="EMBL/GenBank/DDBJ databases">
        <authorList>
            <person name="Varghese N."/>
            <person name="Submissions S."/>
        </authorList>
    </citation>
    <scope>NUCLEOTIDE SEQUENCE [LARGE SCALE GENOMIC DNA]</scope>
    <source>
        <strain evidence="13">DSM 24740</strain>
    </source>
</reference>
<keyword evidence="8 9" id="KW-0131">Cell cycle</keyword>